<reference evidence="6" key="1">
    <citation type="submission" date="2017-07" db="EMBL/GenBank/DDBJ databases">
        <authorList>
            <person name="Varghese N."/>
            <person name="Submissions S."/>
        </authorList>
    </citation>
    <scope>NUCLEOTIDE SEQUENCE [LARGE SCALE GENOMIC DNA]</scope>
    <source>
        <strain evidence="6">NLAE-zl-C134</strain>
    </source>
</reference>
<gene>
    <name evidence="5" type="ORF">SAMN05216529_102207</name>
</gene>
<feature type="DNA-binding region" description="H-T-H motif" evidence="2">
    <location>
        <begin position="32"/>
        <end position="51"/>
    </location>
</feature>
<feature type="domain" description="HTH tetR-type" evidence="4">
    <location>
        <begin position="10"/>
        <end position="69"/>
    </location>
</feature>
<dbReference type="RefSeq" id="WP_109708994.1">
    <property type="nucleotide sequence ID" value="NZ_QGDS01000002.1"/>
</dbReference>
<dbReference type="PROSITE" id="PS50977">
    <property type="entry name" value="HTH_TETR_2"/>
    <property type="match status" value="1"/>
</dbReference>
<dbReference type="PANTHER" id="PTHR43479:SF11">
    <property type="entry name" value="ACREF_ENVCD OPERON REPRESSOR-RELATED"/>
    <property type="match status" value="1"/>
</dbReference>
<dbReference type="GO" id="GO:0003677">
    <property type="term" value="F:DNA binding"/>
    <property type="evidence" value="ECO:0007669"/>
    <property type="project" value="UniProtKB-UniRule"/>
</dbReference>
<sequence length="193" mass="22289">MKSKRQLQKENTRRKIIETAYAVYSEQGFSATTAIIAREAGISHGTVFVHFPSVENLLCSLIEEFGDDLGLEIHRLAETSSDIEEFLRAYLNVLARYEKFYIRLIAERSSLPEDSQLTFANIGSITAYHFSQVVERKRKVQKIKNIPIHLIFNTWMGLIHYYLLNKDFFSPDAPLLERFGPELTAVFLKLIKE</sequence>
<evidence type="ECO:0000259" key="4">
    <source>
        <dbReference type="PROSITE" id="PS50977"/>
    </source>
</evidence>
<dbReference type="AlphaFoldDB" id="A0A316A3S2"/>
<dbReference type="OrthoDB" id="9780824at2"/>
<accession>A0A316A3S2</accession>
<dbReference type="SUPFAM" id="SSF46689">
    <property type="entry name" value="Homeodomain-like"/>
    <property type="match status" value="1"/>
</dbReference>
<dbReference type="PANTHER" id="PTHR43479">
    <property type="entry name" value="ACREF/ENVCD OPERON REPRESSOR-RELATED"/>
    <property type="match status" value="1"/>
</dbReference>
<evidence type="ECO:0000313" key="6">
    <source>
        <dbReference type="Proteomes" id="UP000254051"/>
    </source>
</evidence>
<dbReference type="Gene3D" id="1.10.357.10">
    <property type="entry name" value="Tetracycline Repressor, domain 2"/>
    <property type="match status" value="1"/>
</dbReference>
<evidence type="ECO:0000313" key="5">
    <source>
        <dbReference type="EMBL" id="SUQ12990.1"/>
    </source>
</evidence>
<dbReference type="InterPro" id="IPR009057">
    <property type="entry name" value="Homeodomain-like_sf"/>
</dbReference>
<dbReference type="Proteomes" id="UP000254051">
    <property type="component" value="Unassembled WGS sequence"/>
</dbReference>
<name>A0A316A3S2_9FIRM</name>
<protein>
    <submittedName>
        <fullName evidence="5">DNA-binding transcriptional regulator, AcrR family</fullName>
    </submittedName>
</protein>
<proteinExistence type="predicted"/>
<keyword evidence="3" id="KW-1133">Transmembrane helix</keyword>
<dbReference type="InterPro" id="IPR001647">
    <property type="entry name" value="HTH_TetR"/>
</dbReference>
<keyword evidence="6" id="KW-1185">Reference proteome</keyword>
<evidence type="ECO:0000256" key="2">
    <source>
        <dbReference type="PROSITE-ProRule" id="PRU00335"/>
    </source>
</evidence>
<dbReference type="Pfam" id="PF00440">
    <property type="entry name" value="TetR_N"/>
    <property type="match status" value="1"/>
</dbReference>
<dbReference type="InterPro" id="IPR050624">
    <property type="entry name" value="HTH-type_Tx_Regulator"/>
</dbReference>
<dbReference type="EMBL" id="UHJJ01000002">
    <property type="protein sequence ID" value="SUQ12990.1"/>
    <property type="molecule type" value="Genomic_DNA"/>
</dbReference>
<evidence type="ECO:0000256" key="1">
    <source>
        <dbReference type="ARBA" id="ARBA00023125"/>
    </source>
</evidence>
<feature type="transmembrane region" description="Helical" evidence="3">
    <location>
        <begin position="146"/>
        <end position="164"/>
    </location>
</feature>
<evidence type="ECO:0000256" key="3">
    <source>
        <dbReference type="SAM" id="Phobius"/>
    </source>
</evidence>
<keyword evidence="1 2" id="KW-0238">DNA-binding</keyword>
<dbReference type="PRINTS" id="PR00455">
    <property type="entry name" value="HTHTETR"/>
</dbReference>
<organism evidence="5 6">
    <name type="scientific">Faecalicatena contorta</name>
    <dbReference type="NCBI Taxonomy" id="39482"/>
    <lineage>
        <taxon>Bacteria</taxon>
        <taxon>Bacillati</taxon>
        <taxon>Bacillota</taxon>
        <taxon>Clostridia</taxon>
        <taxon>Lachnospirales</taxon>
        <taxon>Lachnospiraceae</taxon>
        <taxon>Faecalicatena</taxon>
    </lineage>
</organism>
<keyword evidence="3" id="KW-0472">Membrane</keyword>
<keyword evidence="3" id="KW-0812">Transmembrane</keyword>